<accession>A0A1I3BCX4</accession>
<evidence type="ECO:0000313" key="7">
    <source>
        <dbReference type="Proteomes" id="UP000199518"/>
    </source>
</evidence>
<name>A0A1I3BCX4_9PLAN</name>
<comment type="cofactor">
    <cofactor evidence="3">
        <name>Zn(2+)</name>
        <dbReference type="ChEBI" id="CHEBI:29105"/>
    </cofactor>
    <text evidence="3">Binds 1 zinc ion per subunit.</text>
</comment>
<organism evidence="6 7">
    <name type="scientific">Planctomicrobium piriforme</name>
    <dbReference type="NCBI Taxonomy" id="1576369"/>
    <lineage>
        <taxon>Bacteria</taxon>
        <taxon>Pseudomonadati</taxon>
        <taxon>Planctomycetota</taxon>
        <taxon>Planctomycetia</taxon>
        <taxon>Planctomycetales</taxon>
        <taxon>Planctomycetaceae</taxon>
        <taxon>Planctomicrobium</taxon>
    </lineage>
</organism>
<dbReference type="InterPro" id="IPR051804">
    <property type="entry name" value="Carb_Metab_Reg_Kinase/Isom"/>
</dbReference>
<dbReference type="GO" id="GO:0008270">
    <property type="term" value="F:zinc ion binding"/>
    <property type="evidence" value="ECO:0007669"/>
    <property type="project" value="InterPro"/>
</dbReference>
<feature type="binding site" evidence="3">
    <location>
        <position position="174"/>
    </location>
    <ligand>
        <name>Zn(2+)</name>
        <dbReference type="ChEBI" id="CHEBI:29105"/>
    </ligand>
</feature>
<dbReference type="Pfam" id="PF20511">
    <property type="entry name" value="PMI_typeI_cat"/>
    <property type="match status" value="1"/>
</dbReference>
<dbReference type="STRING" id="1576369.SAMN05421753_101383"/>
<dbReference type="EMBL" id="FOQD01000001">
    <property type="protein sequence ID" value="SFH60128.1"/>
    <property type="molecule type" value="Genomic_DNA"/>
</dbReference>
<evidence type="ECO:0000259" key="5">
    <source>
        <dbReference type="Pfam" id="PF20511"/>
    </source>
</evidence>
<keyword evidence="1 3" id="KW-0479">Metal-binding</keyword>
<protein>
    <submittedName>
        <fullName evidence="6">Mannose-6-phosphate isomerase</fullName>
    </submittedName>
</protein>
<dbReference type="Gene3D" id="2.60.120.10">
    <property type="entry name" value="Jelly Rolls"/>
    <property type="match status" value="2"/>
</dbReference>
<evidence type="ECO:0000256" key="2">
    <source>
        <dbReference type="ARBA" id="ARBA00022833"/>
    </source>
</evidence>
<dbReference type="GO" id="GO:0005975">
    <property type="term" value="P:carbohydrate metabolic process"/>
    <property type="evidence" value="ECO:0007669"/>
    <property type="project" value="InterPro"/>
</dbReference>
<dbReference type="InterPro" id="IPR014710">
    <property type="entry name" value="RmlC-like_jellyroll"/>
</dbReference>
<dbReference type="InterPro" id="IPR011051">
    <property type="entry name" value="RmlC_Cupin_sf"/>
</dbReference>
<feature type="binding site" evidence="3">
    <location>
        <position position="98"/>
    </location>
    <ligand>
        <name>Zn(2+)</name>
        <dbReference type="ChEBI" id="CHEBI:29105"/>
    </ligand>
</feature>
<dbReference type="RefSeq" id="WP_092047413.1">
    <property type="nucleotide sequence ID" value="NZ_FOQD01000001.1"/>
</dbReference>
<feature type="domain" description="Phosphomannose isomerase type I catalytic" evidence="5">
    <location>
        <begin position="26"/>
        <end position="106"/>
    </location>
</feature>
<dbReference type="GO" id="GO:0004476">
    <property type="term" value="F:mannose-6-phosphate isomerase activity"/>
    <property type="evidence" value="ECO:0007669"/>
    <property type="project" value="InterPro"/>
</dbReference>
<feature type="active site" evidence="4">
    <location>
        <position position="194"/>
    </location>
</feature>
<keyword evidence="6" id="KW-0413">Isomerase</keyword>
<dbReference type="PANTHER" id="PTHR42742:SF3">
    <property type="entry name" value="FRUCTOKINASE"/>
    <property type="match status" value="1"/>
</dbReference>
<dbReference type="CDD" id="cd07010">
    <property type="entry name" value="cupin_PMI_type_I_N_bac"/>
    <property type="match status" value="1"/>
</dbReference>
<dbReference type="PANTHER" id="PTHR42742">
    <property type="entry name" value="TRANSCRIPTIONAL REPRESSOR MPRA"/>
    <property type="match status" value="1"/>
</dbReference>
<proteinExistence type="predicted"/>
<dbReference type="AlphaFoldDB" id="A0A1I3BCX4"/>
<reference evidence="7" key="1">
    <citation type="submission" date="2016-10" db="EMBL/GenBank/DDBJ databases">
        <authorList>
            <person name="Varghese N."/>
            <person name="Submissions S."/>
        </authorList>
    </citation>
    <scope>NUCLEOTIDE SEQUENCE [LARGE SCALE GENOMIC DNA]</scope>
    <source>
        <strain evidence="7">DSM 26348</strain>
    </source>
</reference>
<keyword evidence="7" id="KW-1185">Reference proteome</keyword>
<keyword evidence="2 3" id="KW-0862">Zinc</keyword>
<feature type="binding site" evidence="3">
    <location>
        <position position="116"/>
    </location>
    <ligand>
        <name>Zn(2+)</name>
        <dbReference type="ChEBI" id="CHEBI:29105"/>
    </ligand>
</feature>
<evidence type="ECO:0000256" key="3">
    <source>
        <dbReference type="PIRSR" id="PIRSR036894-1"/>
    </source>
</evidence>
<dbReference type="PIRSF" id="PIRSF036894">
    <property type="entry name" value="PMI_Firm_short"/>
    <property type="match status" value="1"/>
</dbReference>
<dbReference type="InterPro" id="IPR046457">
    <property type="entry name" value="PMI_typeI_cat"/>
</dbReference>
<dbReference type="Proteomes" id="UP000199518">
    <property type="component" value="Unassembled WGS sequence"/>
</dbReference>
<sequence length="320" mass="34729">MQPLHFRPIIKRALWGGQRLRQLGKPVGRIDDASESWEICDLPGNVSVVADGEFAGQTIRELMQHHAVPLLGRHAGCTEFPLLIKFIDANHRLSLQVHPGDEQSQQGGSQIRSKAEACVVMSASPYSRMFMGLRTGVGETELRRALESEDVEPCLHCCRPLAGDCYFVEPGTVHALGPGVLLAEIQQASDTTFRLHDWGRLDATGHPRELQREAGLAAVNYRRGPVLPALSAALPGVSHGEELVRSPWFVIHRYTGPGEISIPSDDRMHVLLTVGGTMQLESGGSLPVGLGQTVLLPAERAPTTLKLETGGSVLDVFLPD</sequence>
<evidence type="ECO:0000256" key="1">
    <source>
        <dbReference type="ARBA" id="ARBA00022723"/>
    </source>
</evidence>
<evidence type="ECO:0000256" key="4">
    <source>
        <dbReference type="PIRSR" id="PIRSR036894-2"/>
    </source>
</evidence>
<dbReference type="InterPro" id="IPR014628">
    <property type="entry name" value="Man6P_isomerase_Firm_short"/>
</dbReference>
<evidence type="ECO:0000313" key="6">
    <source>
        <dbReference type="EMBL" id="SFH60128.1"/>
    </source>
</evidence>
<dbReference type="SUPFAM" id="SSF51182">
    <property type="entry name" value="RmlC-like cupins"/>
    <property type="match status" value="1"/>
</dbReference>
<gene>
    <name evidence="6" type="ORF">SAMN05421753_101383</name>
</gene>